<evidence type="ECO:0000313" key="7">
    <source>
        <dbReference type="Proteomes" id="UP000281171"/>
    </source>
</evidence>
<proteinExistence type="predicted"/>
<dbReference type="Proteomes" id="UP000267035">
    <property type="component" value="Unassembled WGS sequence"/>
</dbReference>
<organism evidence="2 6">
    <name type="scientific">Allofranklinella schreckenbergeri</name>
    <dbReference type="NCBI Taxonomy" id="1076744"/>
    <lineage>
        <taxon>Bacteria</taxon>
        <taxon>Pseudomonadati</taxon>
        <taxon>Pseudomonadota</taxon>
        <taxon>Betaproteobacteria</taxon>
        <taxon>Burkholderiales</taxon>
        <taxon>Comamonadaceae</taxon>
        <taxon>Allofranklinella</taxon>
    </lineage>
</organism>
<dbReference type="Proteomes" id="UP000281171">
    <property type="component" value="Unassembled WGS sequence"/>
</dbReference>
<dbReference type="PIRSF" id="PIRSF032131">
    <property type="entry name" value="UCP032131"/>
    <property type="match status" value="1"/>
</dbReference>
<evidence type="ECO:0000256" key="1">
    <source>
        <dbReference type="SAM" id="MobiDB-lite"/>
    </source>
</evidence>
<comment type="caution">
    <text evidence="2">The sequence shown here is derived from an EMBL/GenBank/DDBJ whole genome shotgun (WGS) entry which is preliminary data.</text>
</comment>
<dbReference type="InterPro" id="IPR009562">
    <property type="entry name" value="DUF1178"/>
</dbReference>
<accession>A0A3M6R4T2</accession>
<feature type="compositionally biased region" description="Basic and acidic residues" evidence="1">
    <location>
        <begin position="61"/>
        <end position="75"/>
    </location>
</feature>
<dbReference type="EMBL" id="RDQL01000002">
    <property type="protein sequence ID" value="RMX02138.1"/>
    <property type="molecule type" value="Genomic_DNA"/>
</dbReference>
<dbReference type="Pfam" id="PF06676">
    <property type="entry name" value="DUF1178"/>
    <property type="match status" value="1"/>
</dbReference>
<gene>
    <name evidence="4" type="ORF">EBQ24_05530</name>
    <name evidence="3" type="ORF">EBQ25_02680</name>
    <name evidence="2" type="ORF">EBQ26_03935</name>
</gene>
<dbReference type="Proteomes" id="UP000267521">
    <property type="component" value="Unassembled WGS sequence"/>
</dbReference>
<evidence type="ECO:0000313" key="5">
    <source>
        <dbReference type="Proteomes" id="UP000267035"/>
    </source>
</evidence>
<reference evidence="5 6" key="1">
    <citation type="submission" date="2018-10" db="EMBL/GenBank/DDBJ databases">
        <title>Comamonadaceae CDC group NO-1 genome sequencing and assembly.</title>
        <authorList>
            <person name="Bernier A.-M."/>
            <person name="Bernard K."/>
        </authorList>
    </citation>
    <scope>NUCLEOTIDE SEQUENCE [LARGE SCALE GENOMIC DNA]</scope>
    <source>
        <strain evidence="3 5">NML161473</strain>
        <strain evidence="4 7">NML180581</strain>
        <strain evidence="2 6">NML970147</strain>
    </source>
</reference>
<evidence type="ECO:0000313" key="4">
    <source>
        <dbReference type="EMBL" id="RMX10192.1"/>
    </source>
</evidence>
<evidence type="ECO:0000313" key="6">
    <source>
        <dbReference type="Proteomes" id="UP000267521"/>
    </source>
</evidence>
<evidence type="ECO:0000313" key="2">
    <source>
        <dbReference type="EMBL" id="RMW99521.1"/>
    </source>
</evidence>
<dbReference type="EMBL" id="RDQK01000011">
    <property type="protein sequence ID" value="RMX10192.1"/>
    <property type="molecule type" value="Genomic_DNA"/>
</dbReference>
<evidence type="ECO:0000313" key="3">
    <source>
        <dbReference type="EMBL" id="RMX02138.1"/>
    </source>
</evidence>
<sequence>MKVLDLHCDNGHVFEGWFASMEDYQGQAQRGVLQCPMCGSSQVQKALSAPHVKAKSNRSAGAKEADASGADEERQARWLAHMRQMVREGENVGERFAQEARRIHEGNAPERLIHGKASGQEVLELLQEGIPVLPLPPAITEPLQ</sequence>
<accession>A0A3M6QGC7</accession>
<accession>A0A3M6QAJ0</accession>
<dbReference type="EMBL" id="RDQM01000004">
    <property type="protein sequence ID" value="RMW99521.1"/>
    <property type="molecule type" value="Genomic_DNA"/>
</dbReference>
<protein>
    <submittedName>
        <fullName evidence="2">DUF1178 family protein</fullName>
    </submittedName>
</protein>
<keyword evidence="5" id="KW-1185">Reference proteome</keyword>
<dbReference type="AlphaFoldDB" id="A0A3M6QAJ0"/>
<feature type="region of interest" description="Disordered" evidence="1">
    <location>
        <begin position="47"/>
        <end position="75"/>
    </location>
</feature>
<name>A0A3M6QAJ0_9BURK</name>
<dbReference type="RefSeq" id="WP_122237734.1">
    <property type="nucleotide sequence ID" value="NZ_RDQK01000011.1"/>
</dbReference>